<feature type="region of interest" description="Disordered" evidence="1">
    <location>
        <begin position="666"/>
        <end position="685"/>
    </location>
</feature>
<sequence length="685" mass="73455">MTSLDTCLDELQAAGFVVIPREVLGFTAEETAVVHGAQLAELDRRYDGWREDEAEAHVKKSLQGGFLGVQLLPELLALEFDARVETLARAIFTRLQGSPYHDEVLVWLERSNISFAQPLRARMAQGGALPHIDANPWAEHPMDVNRPYDKERWEPKVRVAGLHDIRPMEKDRPVQAFLALTDCAGGPNAGGMGCSRDRGFYEYLRTKTPPHGRNGHWGKLTRVYPKPGGQKLKSLSKEAQGAINDAHEKALEAIEYPPYRAGDVVVWLRETLHAGPKDNTSGVHSARMYLGMLPNNPLNRHAVGRQWAKLQDGKQAHGRACDRSEKVEGLDTLLTAGQRWRAGEFGAAAVAAGGGSSDPRAASDGQSSHGTSNNTVPRDIDLFDLPVGTTGLGFKNATAIVNLKVPLSDNLPAGTRTFVKLGEAPDDARFAETCSRLRAELGMTSTHAHIVWCSPTIDWAELAGRANPKWANGVRKRLAKAMSESSRQGQLPAFVTRAFEGIMVSEAPVQVLATTPGAGFELLRVLLFRKYLGIADTNGRNMMVSGLGADDGDGTGSSSADGPVTGVQILSVDENPSSTGQLAASAGPSLQTAQTIHSSVMGAVSAAITEHPEAVAGFIRALRGLELPLSVTVGGRLAAVHAVAPFDDTTLGVLDAGGQQPELKSLAEKLSSNPRRPVTGVKRKR</sequence>
<gene>
    <name evidence="2" type="ORF">FPAR1323_LOCUS7334</name>
</gene>
<evidence type="ECO:0000256" key="1">
    <source>
        <dbReference type="SAM" id="MobiDB-lite"/>
    </source>
</evidence>
<dbReference type="SUPFAM" id="SSF51197">
    <property type="entry name" value="Clavaminate synthase-like"/>
    <property type="match status" value="1"/>
</dbReference>
<protein>
    <recommendedName>
        <fullName evidence="3">Phytanoyl-CoA dioxygenase</fullName>
    </recommendedName>
</protein>
<reference evidence="2" key="1">
    <citation type="submission" date="2021-01" db="EMBL/GenBank/DDBJ databases">
        <authorList>
            <person name="Corre E."/>
            <person name="Pelletier E."/>
            <person name="Niang G."/>
            <person name="Scheremetjew M."/>
            <person name="Finn R."/>
            <person name="Kale V."/>
            <person name="Holt S."/>
            <person name="Cochrane G."/>
            <person name="Meng A."/>
            <person name="Brown T."/>
            <person name="Cohen L."/>
        </authorList>
    </citation>
    <scope>NUCLEOTIDE SEQUENCE</scope>
    <source>
        <strain evidence="2">RCC1693</strain>
    </source>
</reference>
<dbReference type="AlphaFoldDB" id="A0A7S2BYZ7"/>
<evidence type="ECO:0000313" key="2">
    <source>
        <dbReference type="EMBL" id="CAD9410675.1"/>
    </source>
</evidence>
<name>A0A7S2BYZ7_9STRA</name>
<organism evidence="2">
    <name type="scientific">Florenciella parvula</name>
    <dbReference type="NCBI Taxonomy" id="236787"/>
    <lineage>
        <taxon>Eukaryota</taxon>
        <taxon>Sar</taxon>
        <taxon>Stramenopiles</taxon>
        <taxon>Ochrophyta</taxon>
        <taxon>Dictyochophyceae</taxon>
        <taxon>Florenciellales</taxon>
        <taxon>Florenciella</taxon>
    </lineage>
</organism>
<dbReference type="Gene3D" id="2.60.120.330">
    <property type="entry name" value="B-lactam Antibiotic, Isopenicillin N Synthase, Chain"/>
    <property type="match status" value="1"/>
</dbReference>
<proteinExistence type="predicted"/>
<accession>A0A7S2BYZ7</accession>
<evidence type="ECO:0008006" key="3">
    <source>
        <dbReference type="Google" id="ProtNLM"/>
    </source>
</evidence>
<feature type="region of interest" description="Disordered" evidence="1">
    <location>
        <begin position="351"/>
        <end position="379"/>
    </location>
</feature>
<dbReference type="InterPro" id="IPR027443">
    <property type="entry name" value="IPNS-like_sf"/>
</dbReference>
<feature type="compositionally biased region" description="Polar residues" evidence="1">
    <location>
        <begin position="364"/>
        <end position="376"/>
    </location>
</feature>
<dbReference type="EMBL" id="HBGT01013647">
    <property type="protein sequence ID" value="CAD9410675.1"/>
    <property type="molecule type" value="Transcribed_RNA"/>
</dbReference>